<dbReference type="Gene3D" id="2.70.50.50">
    <property type="entry name" value="chitin-binding protein cbp21"/>
    <property type="match status" value="1"/>
</dbReference>
<dbReference type="InterPro" id="IPR004302">
    <property type="entry name" value="Cellulose/chitin-bd_N"/>
</dbReference>
<reference evidence="7" key="1">
    <citation type="journal article" date="2019" name="Int. J. Syst. Evol. Microbiol.">
        <title>The Global Catalogue of Microorganisms (GCM) 10K type strain sequencing project: providing services to taxonomists for standard genome sequencing and annotation.</title>
        <authorList>
            <consortium name="The Broad Institute Genomics Platform"/>
            <consortium name="The Broad Institute Genome Sequencing Center for Infectious Disease"/>
            <person name="Wu L."/>
            <person name="Ma J."/>
        </authorList>
    </citation>
    <scope>NUCLEOTIDE SEQUENCE [LARGE SCALE GENOMIC DNA]</scope>
    <source>
        <strain evidence="7">XZYJT-10</strain>
    </source>
</reference>
<keyword evidence="3" id="KW-0472">Membrane</keyword>
<accession>A0ABW2HVJ5</accession>
<feature type="transmembrane region" description="Helical" evidence="3">
    <location>
        <begin position="277"/>
        <end position="298"/>
    </location>
</feature>
<dbReference type="InterPro" id="IPR051024">
    <property type="entry name" value="GlcNAc_Chitin_IntDeg"/>
</dbReference>
<keyword evidence="1 4" id="KW-0732">Signal</keyword>
<keyword evidence="6" id="KW-0560">Oxidoreductase</keyword>
<dbReference type="SUPFAM" id="SSF81296">
    <property type="entry name" value="E set domains"/>
    <property type="match status" value="1"/>
</dbReference>
<gene>
    <name evidence="6" type="ORF">ACFQS1_24405</name>
</gene>
<dbReference type="GO" id="GO:0004497">
    <property type="term" value="F:monooxygenase activity"/>
    <property type="evidence" value="ECO:0007669"/>
    <property type="project" value="UniProtKB-KW"/>
</dbReference>
<evidence type="ECO:0000256" key="4">
    <source>
        <dbReference type="SAM" id="SignalP"/>
    </source>
</evidence>
<feature type="signal peptide" evidence="4">
    <location>
        <begin position="1"/>
        <end position="25"/>
    </location>
</feature>
<dbReference type="PANTHER" id="PTHR34823">
    <property type="entry name" value="GLCNAC-BINDING PROTEIN A"/>
    <property type="match status" value="1"/>
</dbReference>
<sequence length="305" mass="31209">MIRRLAAAAAVAGTLPLLTAAPAFAHGATTTPISRTAACAAGGGTATGTAACKAARAANGGPFGTFDNLRVPNVNGNDKKLVPDGKLCSGGLPAFKGLDLARDDFPSTSVTGGRSLAIKYRSTKPHAGSFRIYLTKQGFDPAAKLTWGDLTSKPLAEVKDPPLRDGAYRMSVKLPSDRTGRHILYIVWQTSSTPDTYYSCSDLVFRKVSGQASAAPVATKKKPAASKPASPSPSASPAATAEPAAPPAAVATTEPPATAQAITPVGDQSQVTLGHGIIAGALVVGASFLAYALIGGFLRKRRENR</sequence>
<dbReference type="CDD" id="cd21177">
    <property type="entry name" value="LPMO_AA10"/>
    <property type="match status" value="1"/>
</dbReference>
<organism evidence="6 7">
    <name type="scientific">Paractinoplanes rhizophilus</name>
    <dbReference type="NCBI Taxonomy" id="1416877"/>
    <lineage>
        <taxon>Bacteria</taxon>
        <taxon>Bacillati</taxon>
        <taxon>Actinomycetota</taxon>
        <taxon>Actinomycetes</taxon>
        <taxon>Micromonosporales</taxon>
        <taxon>Micromonosporaceae</taxon>
        <taxon>Paractinoplanes</taxon>
    </lineage>
</organism>
<evidence type="ECO:0000259" key="5">
    <source>
        <dbReference type="Pfam" id="PF03067"/>
    </source>
</evidence>
<dbReference type="PANTHER" id="PTHR34823:SF1">
    <property type="entry name" value="CHITIN-BINDING TYPE-4 DOMAIN-CONTAINING PROTEIN"/>
    <property type="match status" value="1"/>
</dbReference>
<evidence type="ECO:0000313" key="7">
    <source>
        <dbReference type="Proteomes" id="UP001596548"/>
    </source>
</evidence>
<dbReference type="InterPro" id="IPR014756">
    <property type="entry name" value="Ig_E-set"/>
</dbReference>
<dbReference type="EMBL" id="JBHTBJ010000020">
    <property type="protein sequence ID" value="MFC7277147.1"/>
    <property type="molecule type" value="Genomic_DNA"/>
</dbReference>
<keyword evidence="3" id="KW-1133">Transmembrane helix</keyword>
<evidence type="ECO:0000256" key="3">
    <source>
        <dbReference type="SAM" id="Phobius"/>
    </source>
</evidence>
<feature type="compositionally biased region" description="Low complexity" evidence="2">
    <location>
        <begin position="225"/>
        <end position="256"/>
    </location>
</feature>
<dbReference type="Proteomes" id="UP001596548">
    <property type="component" value="Unassembled WGS sequence"/>
</dbReference>
<feature type="domain" description="Chitin-binding type-4" evidence="5">
    <location>
        <begin position="26"/>
        <end position="203"/>
    </location>
</feature>
<evidence type="ECO:0000313" key="6">
    <source>
        <dbReference type="EMBL" id="MFC7277147.1"/>
    </source>
</evidence>
<protein>
    <submittedName>
        <fullName evidence="6">Lytic polysaccharide monooxygenase</fullName>
    </submittedName>
</protein>
<keyword evidence="7" id="KW-1185">Reference proteome</keyword>
<keyword evidence="3" id="KW-0812">Transmembrane</keyword>
<proteinExistence type="predicted"/>
<feature type="region of interest" description="Disordered" evidence="2">
    <location>
        <begin position="216"/>
        <end position="256"/>
    </location>
</feature>
<evidence type="ECO:0000256" key="2">
    <source>
        <dbReference type="SAM" id="MobiDB-lite"/>
    </source>
</evidence>
<name>A0ABW2HVJ5_9ACTN</name>
<dbReference type="Pfam" id="PF03067">
    <property type="entry name" value="LPMO_10"/>
    <property type="match status" value="1"/>
</dbReference>
<comment type="caution">
    <text evidence="6">The sequence shown here is derived from an EMBL/GenBank/DDBJ whole genome shotgun (WGS) entry which is preliminary data.</text>
</comment>
<dbReference type="RefSeq" id="WP_378972374.1">
    <property type="nucleotide sequence ID" value="NZ_JBHTBJ010000020.1"/>
</dbReference>
<keyword evidence="6" id="KW-0503">Monooxygenase</keyword>
<evidence type="ECO:0000256" key="1">
    <source>
        <dbReference type="ARBA" id="ARBA00022729"/>
    </source>
</evidence>
<feature type="chain" id="PRO_5046439696" evidence="4">
    <location>
        <begin position="26"/>
        <end position="305"/>
    </location>
</feature>